<reference evidence="1" key="1">
    <citation type="submission" date="2021-08" db="EMBL/GenBank/DDBJ databases">
        <authorList>
            <person name="Misof B."/>
            <person name="Oliver O."/>
            <person name="Podsiadlowski L."/>
            <person name="Donath A."/>
            <person name="Peters R."/>
            <person name="Mayer C."/>
            <person name="Rust J."/>
            <person name="Gunkel S."/>
            <person name="Lesny P."/>
            <person name="Martin S."/>
            <person name="Oeyen J.P."/>
            <person name="Petersen M."/>
            <person name="Panagiotis P."/>
            <person name="Wilbrandt J."/>
            <person name="Tanja T."/>
        </authorList>
    </citation>
    <scope>NUCLEOTIDE SEQUENCE</scope>
    <source>
        <strain evidence="1">GBR_01_08_01A</strain>
        <tissue evidence="1">Thorax + abdomen</tissue>
    </source>
</reference>
<organism evidence="1 2">
    <name type="scientific">Odynerus spinipes</name>
    <dbReference type="NCBI Taxonomy" id="1348599"/>
    <lineage>
        <taxon>Eukaryota</taxon>
        <taxon>Metazoa</taxon>
        <taxon>Ecdysozoa</taxon>
        <taxon>Arthropoda</taxon>
        <taxon>Hexapoda</taxon>
        <taxon>Insecta</taxon>
        <taxon>Pterygota</taxon>
        <taxon>Neoptera</taxon>
        <taxon>Endopterygota</taxon>
        <taxon>Hymenoptera</taxon>
        <taxon>Apocrita</taxon>
        <taxon>Aculeata</taxon>
        <taxon>Vespoidea</taxon>
        <taxon>Vespidae</taxon>
        <taxon>Eumeninae</taxon>
        <taxon>Odynerus</taxon>
    </lineage>
</organism>
<dbReference type="Proteomes" id="UP001258017">
    <property type="component" value="Unassembled WGS sequence"/>
</dbReference>
<proteinExistence type="predicted"/>
<protein>
    <submittedName>
        <fullName evidence="1">Uncharacterized protein</fullName>
    </submittedName>
</protein>
<gene>
    <name evidence="1" type="ORF">KPH14_011548</name>
</gene>
<dbReference type="EMBL" id="JAIFRP010000046">
    <property type="protein sequence ID" value="KAK2580815.1"/>
    <property type="molecule type" value="Genomic_DNA"/>
</dbReference>
<sequence>LVGTKLILSRSLSLTLKDSVHRRCILALEYRRFIKI</sequence>
<reference evidence="1" key="2">
    <citation type="journal article" date="2023" name="Commun. Biol.">
        <title>Intrasexual cuticular hydrocarbon dimorphism in a wasp sheds light on hydrocarbon biosynthesis genes in Hymenoptera.</title>
        <authorList>
            <person name="Moris V.C."/>
            <person name="Podsiadlowski L."/>
            <person name="Martin S."/>
            <person name="Oeyen J.P."/>
            <person name="Donath A."/>
            <person name="Petersen M."/>
            <person name="Wilbrandt J."/>
            <person name="Misof B."/>
            <person name="Liedtke D."/>
            <person name="Thamm M."/>
            <person name="Scheiner R."/>
            <person name="Schmitt T."/>
            <person name="Niehuis O."/>
        </authorList>
    </citation>
    <scope>NUCLEOTIDE SEQUENCE</scope>
    <source>
        <strain evidence="1">GBR_01_08_01A</strain>
    </source>
</reference>
<comment type="caution">
    <text evidence="1">The sequence shown here is derived from an EMBL/GenBank/DDBJ whole genome shotgun (WGS) entry which is preliminary data.</text>
</comment>
<evidence type="ECO:0000313" key="1">
    <source>
        <dbReference type="EMBL" id="KAK2580815.1"/>
    </source>
</evidence>
<dbReference type="AlphaFoldDB" id="A0AAD9RJE3"/>
<keyword evidence="2" id="KW-1185">Reference proteome</keyword>
<evidence type="ECO:0000313" key="2">
    <source>
        <dbReference type="Proteomes" id="UP001258017"/>
    </source>
</evidence>
<name>A0AAD9RJE3_9HYME</name>
<feature type="non-terminal residue" evidence="1">
    <location>
        <position position="36"/>
    </location>
</feature>
<accession>A0AAD9RJE3</accession>